<proteinExistence type="predicted"/>
<evidence type="ECO:0000313" key="7">
    <source>
        <dbReference type="Proteomes" id="UP000623687"/>
    </source>
</evidence>
<evidence type="ECO:0000313" key="6">
    <source>
        <dbReference type="EMBL" id="KAF7426302.1"/>
    </source>
</evidence>
<evidence type="ECO:0000256" key="3">
    <source>
        <dbReference type="ARBA" id="ARBA00022989"/>
    </source>
</evidence>
<dbReference type="GO" id="GO:0034993">
    <property type="term" value="C:meiotic nuclear membrane microtubule tethering complex"/>
    <property type="evidence" value="ECO:0007669"/>
    <property type="project" value="TreeGrafter"/>
</dbReference>
<accession>A0A8H7DQS7</accession>
<feature type="domain" description="SUN" evidence="5">
    <location>
        <begin position="111"/>
        <end position="312"/>
    </location>
</feature>
<keyword evidence="7" id="KW-1185">Reference proteome</keyword>
<sequence length="313" mass="34278">MSHHDFPYSSHRFRFASNAEYAISPPALRRGAWLKRPVVAFTLGILTALLGKQSVVHASTIIDAYLTPHISSGQMPIDATFAVLTSITDRLLANATPASVPPRNLALFGGGARVNSLLTSATYNPHAHGSVGPLRRGLRWVRDTMLGVEFSRLHMSRPRDALSENMELGRCWEFEGPTGHIAIELPEVVTITDASVAYIPAPLLSQVAVGRAPRRVTMWGLADNTTAQHFTESHAPSLFTANHRNPPGMHYTDRFVKLGGFVFDIDSSHHQFFAMDPDSATIQTSLVIFEVNNNHGSSTTCLYYLGVYGIEVS</sequence>
<dbReference type="GO" id="GO:0043495">
    <property type="term" value="F:protein-membrane adaptor activity"/>
    <property type="evidence" value="ECO:0007669"/>
    <property type="project" value="TreeGrafter"/>
</dbReference>
<dbReference type="InterPro" id="IPR012919">
    <property type="entry name" value="SUN_dom"/>
</dbReference>
<evidence type="ECO:0000256" key="1">
    <source>
        <dbReference type="ARBA" id="ARBA00004370"/>
    </source>
</evidence>
<dbReference type="OrthoDB" id="342281at2759"/>
<dbReference type="Proteomes" id="UP000623687">
    <property type="component" value="Unassembled WGS sequence"/>
</dbReference>
<keyword evidence="4" id="KW-0472">Membrane</keyword>
<organism evidence="6 7">
    <name type="scientific">Pleurotus ostreatus</name>
    <name type="common">Oyster mushroom</name>
    <name type="synonym">White-rot fungus</name>
    <dbReference type="NCBI Taxonomy" id="5322"/>
    <lineage>
        <taxon>Eukaryota</taxon>
        <taxon>Fungi</taxon>
        <taxon>Dikarya</taxon>
        <taxon>Basidiomycota</taxon>
        <taxon>Agaricomycotina</taxon>
        <taxon>Agaricomycetes</taxon>
        <taxon>Agaricomycetidae</taxon>
        <taxon>Agaricales</taxon>
        <taxon>Pleurotineae</taxon>
        <taxon>Pleurotaceae</taxon>
        <taxon>Pleurotus</taxon>
    </lineage>
</organism>
<evidence type="ECO:0000256" key="4">
    <source>
        <dbReference type="ARBA" id="ARBA00023136"/>
    </source>
</evidence>
<protein>
    <recommendedName>
        <fullName evidence="5">SUN domain-containing protein</fullName>
    </recommendedName>
</protein>
<dbReference type="RefSeq" id="XP_036629606.1">
    <property type="nucleotide sequence ID" value="XM_036778178.1"/>
</dbReference>
<dbReference type="AlphaFoldDB" id="A0A8H7DQS7"/>
<dbReference type="PROSITE" id="PS51469">
    <property type="entry name" value="SUN"/>
    <property type="match status" value="1"/>
</dbReference>
<keyword evidence="3" id="KW-1133">Transmembrane helix</keyword>
<name>A0A8H7DQS7_PLEOS</name>
<gene>
    <name evidence="6" type="ORF">PC9H_008670</name>
</gene>
<dbReference type="InterPro" id="IPR045119">
    <property type="entry name" value="SUN1-5"/>
</dbReference>
<dbReference type="VEuPathDB" id="FungiDB:PC9H_008670"/>
<dbReference type="EMBL" id="JACETU010000006">
    <property type="protein sequence ID" value="KAF7426302.1"/>
    <property type="molecule type" value="Genomic_DNA"/>
</dbReference>
<comment type="subcellular location">
    <subcellularLocation>
        <location evidence="1">Membrane</location>
    </subcellularLocation>
</comment>
<dbReference type="PANTHER" id="PTHR12911">
    <property type="entry name" value="SAD1/UNC-84-LIKE PROTEIN-RELATED"/>
    <property type="match status" value="1"/>
</dbReference>
<evidence type="ECO:0000259" key="5">
    <source>
        <dbReference type="PROSITE" id="PS51469"/>
    </source>
</evidence>
<comment type="caution">
    <text evidence="6">The sequence shown here is derived from an EMBL/GenBank/DDBJ whole genome shotgun (WGS) entry which is preliminary data.</text>
</comment>
<dbReference type="GeneID" id="59378488"/>
<dbReference type="Gene3D" id="2.60.120.260">
    <property type="entry name" value="Galactose-binding domain-like"/>
    <property type="match status" value="1"/>
</dbReference>
<evidence type="ECO:0000256" key="2">
    <source>
        <dbReference type="ARBA" id="ARBA00022692"/>
    </source>
</evidence>
<dbReference type="Pfam" id="PF07738">
    <property type="entry name" value="Sad1_UNC"/>
    <property type="match status" value="2"/>
</dbReference>
<reference evidence="6" key="1">
    <citation type="submission" date="2019-07" db="EMBL/GenBank/DDBJ databases">
        <authorList>
            <person name="Palmer J.M."/>
        </authorList>
    </citation>
    <scope>NUCLEOTIDE SEQUENCE</scope>
    <source>
        <strain evidence="6">PC9</strain>
    </source>
</reference>
<dbReference type="PANTHER" id="PTHR12911:SF8">
    <property type="entry name" value="KLAROID PROTEIN-RELATED"/>
    <property type="match status" value="1"/>
</dbReference>
<keyword evidence="2" id="KW-0812">Transmembrane</keyword>